<proteinExistence type="inferred from homology"/>
<evidence type="ECO:0000256" key="1">
    <source>
        <dbReference type="ARBA" id="ARBA00004875"/>
    </source>
</evidence>
<dbReference type="InterPro" id="IPR006001">
    <property type="entry name" value="Therm_gnt_kin"/>
</dbReference>
<keyword evidence="7 9" id="KW-0067">ATP-binding</keyword>
<comment type="pathway">
    <text evidence="1 9">Carbohydrate acid metabolism; D-gluconate degradation.</text>
</comment>
<dbReference type="GO" id="GO:0005524">
    <property type="term" value="F:ATP binding"/>
    <property type="evidence" value="ECO:0007669"/>
    <property type="project" value="UniProtKB-KW"/>
</dbReference>
<dbReference type="GO" id="GO:0005975">
    <property type="term" value="P:carbohydrate metabolic process"/>
    <property type="evidence" value="ECO:0007669"/>
    <property type="project" value="InterPro"/>
</dbReference>
<dbReference type="PANTHER" id="PTHR43442:SF3">
    <property type="entry name" value="GLUCONOKINASE-RELATED"/>
    <property type="match status" value="1"/>
</dbReference>
<dbReference type="VEuPathDB" id="AmoebaDB:DICPUDRAFT_76935"/>
<keyword evidence="4 9" id="KW-0808">Transferase</keyword>
<dbReference type="FunCoup" id="F0ZF39">
    <property type="interactions" value="100"/>
</dbReference>
<dbReference type="AlphaFoldDB" id="F0ZF39"/>
<dbReference type="Proteomes" id="UP000001064">
    <property type="component" value="Unassembled WGS sequence"/>
</dbReference>
<dbReference type="STRING" id="5786.F0ZF39"/>
<evidence type="ECO:0000256" key="6">
    <source>
        <dbReference type="ARBA" id="ARBA00022777"/>
    </source>
</evidence>
<dbReference type="Pfam" id="PF01202">
    <property type="entry name" value="SKI"/>
    <property type="match status" value="1"/>
</dbReference>
<comment type="similarity">
    <text evidence="2 9">Belongs to the gluconokinase GntK/GntV family.</text>
</comment>
<evidence type="ECO:0000256" key="9">
    <source>
        <dbReference type="RuleBase" id="RU363066"/>
    </source>
</evidence>
<protein>
    <recommendedName>
        <fullName evidence="3 9">Gluconokinase</fullName>
        <ecNumber evidence="3 9">2.7.1.12</ecNumber>
    </recommendedName>
</protein>
<evidence type="ECO:0000313" key="10">
    <source>
        <dbReference type="EMBL" id="EGC37452.1"/>
    </source>
</evidence>
<dbReference type="OMA" id="YEGDDYH"/>
<gene>
    <name evidence="10" type="ORF">DICPUDRAFT_76935</name>
</gene>
<dbReference type="GeneID" id="10499831"/>
<dbReference type="EMBL" id="GL870999">
    <property type="protein sequence ID" value="EGC37452.1"/>
    <property type="molecule type" value="Genomic_DNA"/>
</dbReference>
<dbReference type="InterPro" id="IPR027417">
    <property type="entry name" value="P-loop_NTPase"/>
</dbReference>
<dbReference type="NCBIfam" id="TIGR01313">
    <property type="entry name" value="therm_gnt_kin"/>
    <property type="match status" value="1"/>
</dbReference>
<dbReference type="UniPathway" id="UPA00792"/>
<dbReference type="InterPro" id="IPR031322">
    <property type="entry name" value="Shikimate/glucono_kinase"/>
</dbReference>
<dbReference type="OrthoDB" id="275177at2759"/>
<dbReference type="Gene3D" id="3.40.50.300">
    <property type="entry name" value="P-loop containing nucleotide triphosphate hydrolases"/>
    <property type="match status" value="1"/>
</dbReference>
<dbReference type="FunFam" id="3.40.50.300:FF:004303">
    <property type="entry name" value="Probable gluconokinase"/>
    <property type="match status" value="1"/>
</dbReference>
<evidence type="ECO:0000256" key="8">
    <source>
        <dbReference type="ARBA" id="ARBA00048090"/>
    </source>
</evidence>
<keyword evidence="11" id="KW-1185">Reference proteome</keyword>
<dbReference type="RefSeq" id="XP_003286016.1">
    <property type="nucleotide sequence ID" value="XM_003285968.1"/>
</dbReference>
<evidence type="ECO:0000256" key="5">
    <source>
        <dbReference type="ARBA" id="ARBA00022741"/>
    </source>
</evidence>
<dbReference type="GO" id="GO:0046316">
    <property type="term" value="F:gluconokinase activity"/>
    <property type="evidence" value="ECO:0000318"/>
    <property type="project" value="GO_Central"/>
</dbReference>
<dbReference type="CDD" id="cd02021">
    <property type="entry name" value="GntK"/>
    <property type="match status" value="1"/>
</dbReference>
<keyword evidence="6 9" id="KW-0418">Kinase</keyword>
<sequence length="188" mass="21310">MTCNNDNNNKLIILIMGVSGSGKTTIGKGIAEKLNCGFNDADEFHSEANINKMKSGIPLNDDDRKPWLEAINKRMTEFLNNSTSITHNHVFTCSALKSIYREIISNSIPKDKILFIFLKGDKEILGERLNSRQGHFFNPALLDSQLEALQEPNDQDLKTNHFLTINIRSSVDEIINNILKFIKDQFNQ</sequence>
<evidence type="ECO:0000256" key="7">
    <source>
        <dbReference type="ARBA" id="ARBA00022840"/>
    </source>
</evidence>
<reference evidence="11" key="1">
    <citation type="journal article" date="2011" name="Genome Biol.">
        <title>Comparative genomics of the social amoebae Dictyostelium discoideum and Dictyostelium purpureum.</title>
        <authorList>
            <consortium name="US DOE Joint Genome Institute (JGI-PGF)"/>
            <person name="Sucgang R."/>
            <person name="Kuo A."/>
            <person name="Tian X."/>
            <person name="Salerno W."/>
            <person name="Parikh A."/>
            <person name="Feasley C.L."/>
            <person name="Dalin E."/>
            <person name="Tu H."/>
            <person name="Huang E."/>
            <person name="Barry K."/>
            <person name="Lindquist E."/>
            <person name="Shapiro H."/>
            <person name="Bruce D."/>
            <person name="Schmutz J."/>
            <person name="Salamov A."/>
            <person name="Fey P."/>
            <person name="Gaudet P."/>
            <person name="Anjard C."/>
            <person name="Babu M.M."/>
            <person name="Basu S."/>
            <person name="Bushmanova Y."/>
            <person name="van der Wel H."/>
            <person name="Katoh-Kurasawa M."/>
            <person name="Dinh C."/>
            <person name="Coutinho P.M."/>
            <person name="Saito T."/>
            <person name="Elias M."/>
            <person name="Schaap P."/>
            <person name="Kay R.R."/>
            <person name="Henrissat B."/>
            <person name="Eichinger L."/>
            <person name="Rivero F."/>
            <person name="Putnam N.H."/>
            <person name="West C.M."/>
            <person name="Loomis W.F."/>
            <person name="Chisholm R.L."/>
            <person name="Shaulsky G."/>
            <person name="Strassmann J.E."/>
            <person name="Queller D.C."/>
            <person name="Kuspa A."/>
            <person name="Grigoriev I.V."/>
        </authorList>
    </citation>
    <scope>NUCLEOTIDE SEQUENCE [LARGE SCALE GENOMIC DNA]</scope>
    <source>
        <strain evidence="11">QSDP1</strain>
    </source>
</reference>
<dbReference type="eggNOG" id="KOG3354">
    <property type="taxonomic scope" value="Eukaryota"/>
</dbReference>
<evidence type="ECO:0000256" key="2">
    <source>
        <dbReference type="ARBA" id="ARBA00008420"/>
    </source>
</evidence>
<keyword evidence="5 9" id="KW-0547">Nucleotide-binding</keyword>
<evidence type="ECO:0000256" key="3">
    <source>
        <dbReference type="ARBA" id="ARBA00012054"/>
    </source>
</evidence>
<organism evidence="10 11">
    <name type="scientific">Dictyostelium purpureum</name>
    <name type="common">Slime mold</name>
    <dbReference type="NCBI Taxonomy" id="5786"/>
    <lineage>
        <taxon>Eukaryota</taxon>
        <taxon>Amoebozoa</taxon>
        <taxon>Evosea</taxon>
        <taxon>Eumycetozoa</taxon>
        <taxon>Dictyostelia</taxon>
        <taxon>Dictyosteliales</taxon>
        <taxon>Dictyosteliaceae</taxon>
        <taxon>Dictyostelium</taxon>
    </lineage>
</organism>
<evidence type="ECO:0000256" key="4">
    <source>
        <dbReference type="ARBA" id="ARBA00022679"/>
    </source>
</evidence>
<name>F0ZF39_DICPU</name>
<dbReference type="EC" id="2.7.1.12" evidence="3 9"/>
<evidence type="ECO:0000313" key="11">
    <source>
        <dbReference type="Proteomes" id="UP000001064"/>
    </source>
</evidence>
<dbReference type="InParanoid" id="F0ZF39"/>
<accession>F0ZF39</accession>
<comment type="catalytic activity">
    <reaction evidence="8 9">
        <text>D-gluconate + ATP = 6-phospho-D-gluconate + ADP + H(+)</text>
        <dbReference type="Rhea" id="RHEA:19433"/>
        <dbReference type="ChEBI" id="CHEBI:15378"/>
        <dbReference type="ChEBI" id="CHEBI:18391"/>
        <dbReference type="ChEBI" id="CHEBI:30616"/>
        <dbReference type="ChEBI" id="CHEBI:58759"/>
        <dbReference type="ChEBI" id="CHEBI:456216"/>
        <dbReference type="EC" id="2.7.1.12"/>
    </reaction>
</comment>
<dbReference type="PANTHER" id="PTHR43442">
    <property type="entry name" value="GLUCONOKINASE-RELATED"/>
    <property type="match status" value="1"/>
</dbReference>
<dbReference type="KEGG" id="dpp:DICPUDRAFT_76935"/>
<dbReference type="SUPFAM" id="SSF52540">
    <property type="entry name" value="P-loop containing nucleoside triphosphate hydrolases"/>
    <property type="match status" value="1"/>
</dbReference>